<dbReference type="Proteomes" id="UP001056120">
    <property type="component" value="Linkage Group LG14"/>
</dbReference>
<gene>
    <name evidence="1" type="ORF">L1987_44130</name>
</gene>
<comment type="caution">
    <text evidence="1">The sequence shown here is derived from an EMBL/GenBank/DDBJ whole genome shotgun (WGS) entry which is preliminary data.</text>
</comment>
<dbReference type="EMBL" id="CM042031">
    <property type="protein sequence ID" value="KAI3785021.1"/>
    <property type="molecule type" value="Genomic_DNA"/>
</dbReference>
<keyword evidence="2" id="KW-1185">Reference proteome</keyword>
<name>A0ACB9GPT2_9ASTR</name>
<reference evidence="1 2" key="2">
    <citation type="journal article" date="2022" name="Mol. Ecol. Resour.">
        <title>The genomes of chicory, endive, great burdock and yacon provide insights into Asteraceae paleo-polyploidization history and plant inulin production.</title>
        <authorList>
            <person name="Fan W."/>
            <person name="Wang S."/>
            <person name="Wang H."/>
            <person name="Wang A."/>
            <person name="Jiang F."/>
            <person name="Liu H."/>
            <person name="Zhao H."/>
            <person name="Xu D."/>
            <person name="Zhang Y."/>
        </authorList>
    </citation>
    <scope>NUCLEOTIDE SEQUENCE [LARGE SCALE GENOMIC DNA]</scope>
    <source>
        <strain evidence="2">cv. Yunnan</strain>
        <tissue evidence="1">Leaves</tissue>
    </source>
</reference>
<evidence type="ECO:0000313" key="1">
    <source>
        <dbReference type="EMBL" id="KAI3785021.1"/>
    </source>
</evidence>
<evidence type="ECO:0000313" key="2">
    <source>
        <dbReference type="Proteomes" id="UP001056120"/>
    </source>
</evidence>
<reference evidence="2" key="1">
    <citation type="journal article" date="2022" name="Mol. Ecol. Resour.">
        <title>The genomes of chicory, endive, great burdock and yacon provide insights into Asteraceae palaeo-polyploidization history and plant inulin production.</title>
        <authorList>
            <person name="Fan W."/>
            <person name="Wang S."/>
            <person name="Wang H."/>
            <person name="Wang A."/>
            <person name="Jiang F."/>
            <person name="Liu H."/>
            <person name="Zhao H."/>
            <person name="Xu D."/>
            <person name="Zhang Y."/>
        </authorList>
    </citation>
    <scope>NUCLEOTIDE SEQUENCE [LARGE SCALE GENOMIC DNA]</scope>
    <source>
        <strain evidence="2">cv. Yunnan</strain>
    </source>
</reference>
<proteinExistence type="predicted"/>
<accession>A0ACB9GPT2</accession>
<sequence length="98" mass="11443">MKSHQRLVSLENPVNFLKIIPSNDTPSTGIRLPEKFTEEYGKYLLERVTLKVRNEHYSIGIWHLLMFEYEGSSTFAVIIFDATASEIKYPKHTDRARK</sequence>
<organism evidence="1 2">
    <name type="scientific">Smallanthus sonchifolius</name>
    <dbReference type="NCBI Taxonomy" id="185202"/>
    <lineage>
        <taxon>Eukaryota</taxon>
        <taxon>Viridiplantae</taxon>
        <taxon>Streptophyta</taxon>
        <taxon>Embryophyta</taxon>
        <taxon>Tracheophyta</taxon>
        <taxon>Spermatophyta</taxon>
        <taxon>Magnoliopsida</taxon>
        <taxon>eudicotyledons</taxon>
        <taxon>Gunneridae</taxon>
        <taxon>Pentapetalae</taxon>
        <taxon>asterids</taxon>
        <taxon>campanulids</taxon>
        <taxon>Asterales</taxon>
        <taxon>Asteraceae</taxon>
        <taxon>Asteroideae</taxon>
        <taxon>Heliantheae alliance</taxon>
        <taxon>Millerieae</taxon>
        <taxon>Smallanthus</taxon>
    </lineage>
</organism>
<protein>
    <submittedName>
        <fullName evidence="1">Uncharacterized protein</fullName>
    </submittedName>
</protein>